<keyword evidence="5 7" id="KW-1133">Transmembrane helix</keyword>
<comment type="similarity">
    <text evidence="7">Belongs to the binding-protein-dependent transport system permease family.</text>
</comment>
<evidence type="ECO:0000256" key="2">
    <source>
        <dbReference type="ARBA" id="ARBA00022448"/>
    </source>
</evidence>
<evidence type="ECO:0000256" key="4">
    <source>
        <dbReference type="ARBA" id="ARBA00022692"/>
    </source>
</evidence>
<evidence type="ECO:0000256" key="5">
    <source>
        <dbReference type="ARBA" id="ARBA00022989"/>
    </source>
</evidence>
<keyword evidence="4 7" id="KW-0812">Transmembrane</keyword>
<dbReference type="PANTHER" id="PTHR43163:SF6">
    <property type="entry name" value="DIPEPTIDE TRANSPORT SYSTEM PERMEASE PROTEIN DPPB-RELATED"/>
    <property type="match status" value="1"/>
</dbReference>
<feature type="domain" description="ABC transmembrane type-1" evidence="8">
    <location>
        <begin position="98"/>
        <end position="295"/>
    </location>
</feature>
<accession>A0A1I3GR53</accession>
<evidence type="ECO:0000313" key="10">
    <source>
        <dbReference type="Proteomes" id="UP000199287"/>
    </source>
</evidence>
<gene>
    <name evidence="9" type="ORF">SAMN05192551_11014</name>
</gene>
<dbReference type="PANTHER" id="PTHR43163">
    <property type="entry name" value="DIPEPTIDE TRANSPORT SYSTEM PERMEASE PROTEIN DPPB-RELATED"/>
    <property type="match status" value="1"/>
</dbReference>
<feature type="transmembrane region" description="Helical" evidence="7">
    <location>
        <begin position="137"/>
        <end position="164"/>
    </location>
</feature>
<comment type="subcellular location">
    <subcellularLocation>
        <location evidence="1 7">Cell membrane</location>
        <topology evidence="1 7">Multi-pass membrane protein</topology>
    </subcellularLocation>
</comment>
<name>A0A1I3GR53_9FIRM</name>
<feature type="transmembrane region" description="Helical" evidence="7">
    <location>
        <begin position="234"/>
        <end position="256"/>
    </location>
</feature>
<dbReference type="InterPro" id="IPR035906">
    <property type="entry name" value="MetI-like_sf"/>
</dbReference>
<dbReference type="InterPro" id="IPR045621">
    <property type="entry name" value="BPD_transp_1_N"/>
</dbReference>
<keyword evidence="3" id="KW-1003">Cell membrane</keyword>
<dbReference type="OrthoDB" id="9773221at2"/>
<dbReference type="InterPro" id="IPR000515">
    <property type="entry name" value="MetI-like"/>
</dbReference>
<protein>
    <submittedName>
        <fullName evidence="9">Peptide/nickel transport system permease protein</fullName>
    </submittedName>
</protein>
<dbReference type="PROSITE" id="PS50928">
    <property type="entry name" value="ABC_TM1"/>
    <property type="match status" value="1"/>
</dbReference>
<keyword evidence="2 7" id="KW-0813">Transport</keyword>
<dbReference type="EMBL" id="FOQA01000010">
    <property type="protein sequence ID" value="SFI25893.1"/>
    <property type="molecule type" value="Genomic_DNA"/>
</dbReference>
<evidence type="ECO:0000256" key="3">
    <source>
        <dbReference type="ARBA" id="ARBA00022475"/>
    </source>
</evidence>
<dbReference type="GO" id="GO:0005886">
    <property type="term" value="C:plasma membrane"/>
    <property type="evidence" value="ECO:0007669"/>
    <property type="project" value="UniProtKB-SubCell"/>
</dbReference>
<evidence type="ECO:0000313" key="9">
    <source>
        <dbReference type="EMBL" id="SFI25893.1"/>
    </source>
</evidence>
<dbReference type="RefSeq" id="WP_093373337.1">
    <property type="nucleotide sequence ID" value="NZ_FOQA01000010.1"/>
</dbReference>
<dbReference type="CDD" id="cd06261">
    <property type="entry name" value="TM_PBP2"/>
    <property type="match status" value="1"/>
</dbReference>
<feature type="transmembrane region" description="Helical" evidence="7">
    <location>
        <begin position="12"/>
        <end position="30"/>
    </location>
</feature>
<evidence type="ECO:0000259" key="8">
    <source>
        <dbReference type="PROSITE" id="PS50928"/>
    </source>
</evidence>
<dbReference type="AlphaFoldDB" id="A0A1I3GR53"/>
<organism evidence="9 10">
    <name type="scientific">Tindallia magadiensis</name>
    <dbReference type="NCBI Taxonomy" id="69895"/>
    <lineage>
        <taxon>Bacteria</taxon>
        <taxon>Bacillati</taxon>
        <taxon>Bacillota</taxon>
        <taxon>Clostridia</taxon>
        <taxon>Peptostreptococcales</taxon>
        <taxon>Tindalliaceae</taxon>
        <taxon>Tindallia</taxon>
    </lineage>
</organism>
<evidence type="ECO:0000256" key="6">
    <source>
        <dbReference type="ARBA" id="ARBA00023136"/>
    </source>
</evidence>
<dbReference type="STRING" id="69895.SAMN05192551_11014"/>
<keyword evidence="6 7" id="KW-0472">Membrane</keyword>
<dbReference type="Proteomes" id="UP000199287">
    <property type="component" value="Unassembled WGS sequence"/>
</dbReference>
<dbReference type="Pfam" id="PF19300">
    <property type="entry name" value="BPD_transp_1_N"/>
    <property type="match status" value="1"/>
</dbReference>
<evidence type="ECO:0000256" key="7">
    <source>
        <dbReference type="RuleBase" id="RU363032"/>
    </source>
</evidence>
<dbReference type="Pfam" id="PF00528">
    <property type="entry name" value="BPD_transp_1"/>
    <property type="match status" value="1"/>
</dbReference>
<dbReference type="Gene3D" id="1.10.3720.10">
    <property type="entry name" value="MetI-like"/>
    <property type="match status" value="1"/>
</dbReference>
<feature type="transmembrane region" description="Helical" evidence="7">
    <location>
        <begin position="276"/>
        <end position="302"/>
    </location>
</feature>
<evidence type="ECO:0000256" key="1">
    <source>
        <dbReference type="ARBA" id="ARBA00004651"/>
    </source>
</evidence>
<reference evidence="10" key="1">
    <citation type="submission" date="2016-10" db="EMBL/GenBank/DDBJ databases">
        <authorList>
            <person name="Varghese N."/>
            <person name="Submissions S."/>
        </authorList>
    </citation>
    <scope>NUCLEOTIDE SEQUENCE [LARGE SCALE GENOMIC DNA]</scope>
    <source>
        <strain evidence="10">Z-7934</strain>
    </source>
</reference>
<feature type="transmembrane region" description="Helical" evidence="7">
    <location>
        <begin position="104"/>
        <end position="125"/>
    </location>
</feature>
<dbReference type="GO" id="GO:0055085">
    <property type="term" value="P:transmembrane transport"/>
    <property type="evidence" value="ECO:0007669"/>
    <property type="project" value="InterPro"/>
</dbReference>
<keyword evidence="10" id="KW-1185">Reference proteome</keyword>
<proteinExistence type="inferred from homology"/>
<dbReference type="SUPFAM" id="SSF161098">
    <property type="entry name" value="MetI-like"/>
    <property type="match status" value="1"/>
</dbReference>
<sequence>MNKEFLVKLFQMFVVLLCASFITFTLSYFSPGDPAERRLMAMDMVPSEEALERTREEMGLNQPFLFQYAGWLSGLIRGDMGDSYHFRQPVSEIMLNRMSRTFLLASYALGLTLITSIPLGMLAAIKRNGMIDYIIRFTTFIALSVPGFWLGLMLMYVIAVRYRLLPIMPEGGIKDYILPVLTLSIPLIGRYIRLVRASVLEELTMDYVVSAKARGIPEMKILICHVLPNTLPGLITLIGMTVAALLGGTVIVEHLFMRPGLGTMVLQAVNHRDYPLLQGFVVLMVFVYVTISYVVDGVIRVLDPRALSKDRKEGTM</sequence>